<organism evidence="2 3">
    <name type="scientific">Halococcus salifodinae DSM 8989</name>
    <dbReference type="NCBI Taxonomy" id="1227456"/>
    <lineage>
        <taxon>Archaea</taxon>
        <taxon>Methanobacteriati</taxon>
        <taxon>Methanobacteriota</taxon>
        <taxon>Stenosarchaea group</taxon>
        <taxon>Halobacteria</taxon>
        <taxon>Halobacteriales</taxon>
        <taxon>Halococcaceae</taxon>
        <taxon>Halococcus</taxon>
    </lineage>
</organism>
<dbReference type="AlphaFoldDB" id="M0MVZ1"/>
<dbReference type="OrthoDB" id="56523at2157"/>
<dbReference type="STRING" id="1227456.C450_19306"/>
<keyword evidence="3" id="KW-1185">Reference proteome</keyword>
<sequence>MSSSANSGNDGRTDRQPAKRAFAEEFGDASQIFQDGDDERSPKFAVLPTGENANRVLAMGTLTETENVANSSDSEYWQGRVVDPTGTFFVYAGQYQPEAMAALRGMEAPEYVAIVGKPRTYEGDDGDMLTSITPESVTKIRQETRDQWVVETAEQTLDRINAMEADEGEAAARAQEAYPEAEMSEYRQEVGEALAQVAGIELESEDDSEADE</sequence>
<name>M0MVZ1_9EURY</name>
<accession>M0MVZ1</accession>
<dbReference type="Proteomes" id="UP000011625">
    <property type="component" value="Unassembled WGS sequence"/>
</dbReference>
<dbReference type="RefSeq" id="WP_005046309.1">
    <property type="nucleotide sequence ID" value="NZ_AOME01000088.1"/>
</dbReference>
<evidence type="ECO:0000256" key="1">
    <source>
        <dbReference type="SAM" id="MobiDB-lite"/>
    </source>
</evidence>
<evidence type="ECO:0000313" key="3">
    <source>
        <dbReference type="Proteomes" id="UP000011625"/>
    </source>
</evidence>
<dbReference type="PATRIC" id="fig|1227456.3.peg.3916"/>
<dbReference type="EMBL" id="AOME01000088">
    <property type="protein sequence ID" value="EMA48595.1"/>
    <property type="molecule type" value="Genomic_DNA"/>
</dbReference>
<proteinExistence type="predicted"/>
<evidence type="ECO:0000313" key="2">
    <source>
        <dbReference type="EMBL" id="EMA48595.1"/>
    </source>
</evidence>
<gene>
    <name evidence="2" type="ORF">C450_19306</name>
</gene>
<feature type="region of interest" description="Disordered" evidence="1">
    <location>
        <begin position="26"/>
        <end position="45"/>
    </location>
</feature>
<protein>
    <submittedName>
        <fullName evidence="2">Uncharacterized protein</fullName>
    </submittedName>
</protein>
<comment type="caution">
    <text evidence="2">The sequence shown here is derived from an EMBL/GenBank/DDBJ whole genome shotgun (WGS) entry which is preliminary data.</text>
</comment>
<reference evidence="2 3" key="1">
    <citation type="journal article" date="2014" name="PLoS Genet.">
        <title>Phylogenetically driven sequencing of extremely halophilic archaea reveals strategies for static and dynamic osmo-response.</title>
        <authorList>
            <person name="Becker E.A."/>
            <person name="Seitzer P.M."/>
            <person name="Tritt A."/>
            <person name="Larsen D."/>
            <person name="Krusor M."/>
            <person name="Yao A.I."/>
            <person name="Wu D."/>
            <person name="Madern D."/>
            <person name="Eisen J.A."/>
            <person name="Darling A.E."/>
            <person name="Facciotti M.T."/>
        </authorList>
    </citation>
    <scope>NUCLEOTIDE SEQUENCE [LARGE SCALE GENOMIC DNA]</scope>
    <source>
        <strain evidence="2 3">DSM 8989</strain>
    </source>
</reference>